<dbReference type="PANTHER" id="PTHR43667:SF1">
    <property type="entry name" value="CYCLOPROPANE-FATTY-ACYL-PHOSPHOLIPID SYNTHASE"/>
    <property type="match status" value="1"/>
</dbReference>
<dbReference type="Pfam" id="PF02353">
    <property type="entry name" value="CMAS"/>
    <property type="match status" value="1"/>
</dbReference>
<evidence type="ECO:0000256" key="3">
    <source>
        <dbReference type="ARBA" id="ARBA00022679"/>
    </source>
</evidence>
<dbReference type="Pfam" id="PF25371">
    <property type="entry name" value="DUF7884"/>
    <property type="match status" value="1"/>
</dbReference>
<evidence type="ECO:0000256" key="5">
    <source>
        <dbReference type="ARBA" id="ARBA00023098"/>
    </source>
</evidence>
<evidence type="ECO:0000313" key="7">
    <source>
        <dbReference type="EMBL" id="SDT96429.1"/>
    </source>
</evidence>
<proteinExistence type="inferred from homology"/>
<reference evidence="8" key="1">
    <citation type="submission" date="2016-10" db="EMBL/GenBank/DDBJ databases">
        <authorList>
            <person name="Varghese N."/>
            <person name="Submissions S."/>
        </authorList>
    </citation>
    <scope>NUCLEOTIDE SEQUENCE [LARGE SCALE GENOMIC DNA]</scope>
    <source>
        <strain evidence="8">DSM 3384</strain>
    </source>
</reference>
<dbReference type="InterPro" id="IPR057206">
    <property type="entry name" value="DUF7884"/>
</dbReference>
<evidence type="ECO:0000313" key="8">
    <source>
        <dbReference type="Proteomes" id="UP000199608"/>
    </source>
</evidence>
<dbReference type="InterPro" id="IPR003333">
    <property type="entry name" value="CMAS"/>
</dbReference>
<keyword evidence="4" id="KW-0949">S-adenosyl-L-methionine</keyword>
<dbReference type="Proteomes" id="UP000199608">
    <property type="component" value="Unassembled WGS sequence"/>
</dbReference>
<dbReference type="InterPro" id="IPR029063">
    <property type="entry name" value="SAM-dependent_MTases_sf"/>
</dbReference>
<evidence type="ECO:0000256" key="4">
    <source>
        <dbReference type="ARBA" id="ARBA00022691"/>
    </source>
</evidence>
<comment type="similarity">
    <text evidence="1">Belongs to the CFA/CMAS family.</text>
</comment>
<organism evidence="7 8">
    <name type="scientific">Desulfobacula phenolica</name>
    <dbReference type="NCBI Taxonomy" id="90732"/>
    <lineage>
        <taxon>Bacteria</taxon>
        <taxon>Pseudomonadati</taxon>
        <taxon>Thermodesulfobacteriota</taxon>
        <taxon>Desulfobacteria</taxon>
        <taxon>Desulfobacterales</taxon>
        <taxon>Desulfobacteraceae</taxon>
        <taxon>Desulfobacula</taxon>
    </lineage>
</organism>
<dbReference type="Gene3D" id="3.40.50.150">
    <property type="entry name" value="Vaccinia Virus protein VP39"/>
    <property type="match status" value="1"/>
</dbReference>
<sequence>MKFFIKKESFFLKKFIQTLNQEKIPLEIIDTKGNKYSTAPHGIKHKIFIKDQKFFNALICPDAFSLGEAYVKGYFDISGSIKELYELVCDKLLNTDQRKSIVTFFSSFFVKAKKKEKEKENIEYHYNVSSDFYRLFLGKTMGYTCGYYTSESATMDDAQNEKMDIICRKLRLKKGDKLLDIGCGWGNFAVYAAKHYGVNVSGITLSYKQKKYAENWIEKEGLSHKINIKILNYRDLGSQIFDKISCVGMSEHVGKSNMSVFFKTVYNSLKKGGLFMQHTITTNTRRKKGFENSFMDKYMFPGGELMLEQDLLDLASSSGFELLNAENFRTHYVRTLNDWILRMERHKDKLQQIVSDNIYRIYHVFFIGSLISFKTKEISLFQNLFYKTDCDNNSTEIFLSPYAKNETRIV</sequence>
<dbReference type="CDD" id="cd02440">
    <property type="entry name" value="AdoMet_MTases"/>
    <property type="match status" value="1"/>
</dbReference>
<dbReference type="SUPFAM" id="SSF53335">
    <property type="entry name" value="S-adenosyl-L-methionine-dependent methyltransferases"/>
    <property type="match status" value="1"/>
</dbReference>
<name>A0A1H2EN37_9BACT</name>
<keyword evidence="2" id="KW-0489">Methyltransferase</keyword>
<dbReference type="PANTHER" id="PTHR43667">
    <property type="entry name" value="CYCLOPROPANE-FATTY-ACYL-PHOSPHOLIPID SYNTHASE"/>
    <property type="match status" value="1"/>
</dbReference>
<evidence type="ECO:0000256" key="2">
    <source>
        <dbReference type="ARBA" id="ARBA00022603"/>
    </source>
</evidence>
<keyword evidence="5" id="KW-0443">Lipid metabolism</keyword>
<evidence type="ECO:0000256" key="1">
    <source>
        <dbReference type="ARBA" id="ARBA00010815"/>
    </source>
</evidence>
<dbReference type="AlphaFoldDB" id="A0A1H2EN37"/>
<keyword evidence="8" id="KW-1185">Reference proteome</keyword>
<accession>A0A1H2EN37</accession>
<dbReference type="GO" id="GO:0008610">
    <property type="term" value="P:lipid biosynthetic process"/>
    <property type="evidence" value="ECO:0007669"/>
    <property type="project" value="InterPro"/>
</dbReference>
<dbReference type="EMBL" id="FNLL01000003">
    <property type="protein sequence ID" value="SDT96429.1"/>
    <property type="molecule type" value="Genomic_DNA"/>
</dbReference>
<evidence type="ECO:0000259" key="6">
    <source>
        <dbReference type="Pfam" id="PF25371"/>
    </source>
</evidence>
<feature type="domain" description="DUF7884" evidence="6">
    <location>
        <begin position="11"/>
        <end position="88"/>
    </location>
</feature>
<dbReference type="PIRSF" id="PIRSF003085">
    <property type="entry name" value="CMAS"/>
    <property type="match status" value="1"/>
</dbReference>
<dbReference type="GO" id="GO:0032259">
    <property type="term" value="P:methylation"/>
    <property type="evidence" value="ECO:0007669"/>
    <property type="project" value="UniProtKB-KW"/>
</dbReference>
<protein>
    <submittedName>
        <fullName evidence="7">Cyclopropane-fatty-acyl-phospholipid synthase</fullName>
    </submittedName>
</protein>
<gene>
    <name evidence="7" type="ORF">SAMN04487931_103238</name>
</gene>
<dbReference type="GO" id="GO:0008168">
    <property type="term" value="F:methyltransferase activity"/>
    <property type="evidence" value="ECO:0007669"/>
    <property type="project" value="UniProtKB-KW"/>
</dbReference>
<dbReference type="RefSeq" id="WP_175530287.1">
    <property type="nucleotide sequence ID" value="NZ_FNLL01000003.1"/>
</dbReference>
<keyword evidence="3" id="KW-0808">Transferase</keyword>
<dbReference type="InterPro" id="IPR050723">
    <property type="entry name" value="CFA/CMAS"/>
</dbReference>